<keyword evidence="2" id="KW-1185">Reference proteome</keyword>
<accession>A0A369J5E4</accession>
<dbReference type="OrthoDB" id="2803611at2759"/>
<reference evidence="1" key="1">
    <citation type="submission" date="2018-04" db="EMBL/GenBank/DDBJ databases">
        <title>Whole genome sequencing of Hypsizygus marmoreus.</title>
        <authorList>
            <person name="Choi I.-G."/>
            <person name="Min B."/>
            <person name="Kim J.-G."/>
            <person name="Kim S."/>
            <person name="Oh Y.-L."/>
            <person name="Kong W.-S."/>
            <person name="Park H."/>
            <person name="Jeong J."/>
            <person name="Song E.-S."/>
        </authorList>
    </citation>
    <scope>NUCLEOTIDE SEQUENCE [LARGE SCALE GENOMIC DNA]</scope>
    <source>
        <strain evidence="1">51987-8</strain>
    </source>
</reference>
<evidence type="ECO:0000313" key="2">
    <source>
        <dbReference type="Proteomes" id="UP000076154"/>
    </source>
</evidence>
<proteinExistence type="predicted"/>
<name>A0A369J5E4_HYPMA</name>
<dbReference type="EMBL" id="LUEZ02000146">
    <property type="protein sequence ID" value="RDB15635.1"/>
    <property type="molecule type" value="Genomic_DNA"/>
</dbReference>
<evidence type="ECO:0000313" key="1">
    <source>
        <dbReference type="EMBL" id="RDB15635.1"/>
    </source>
</evidence>
<protein>
    <recommendedName>
        <fullName evidence="3">hAT-like transposase RNase-H fold domain-containing protein</fullName>
    </recommendedName>
</protein>
<dbReference type="InParanoid" id="A0A369J5E4"/>
<dbReference type="AlphaFoldDB" id="A0A369J5E4"/>
<gene>
    <name evidence="1" type="ORF">Hypma_004007</name>
</gene>
<sequence length="214" mass="24535">MVEILKNSYQVHKTCATFPNVDKDQSLYKSYHSFSEEWDLLSLILEMLEEAANAQEQFLSEIDPSVWQILPTYEYFMSQWCNLTNQSDMKPIQHAILLGVKNLEKYYNKSDNSSANILSIYLNSCIKDAYFANRWNFSGQKHAHIVIECIFDKYSAAYAAEQQDYTLHISAPIAPSTPKVDESVTPKDPHAELTEYLSTPLFPMDPSGKTDILK</sequence>
<organism evidence="1 2">
    <name type="scientific">Hypsizygus marmoreus</name>
    <name type="common">White beech mushroom</name>
    <name type="synonym">Agaricus marmoreus</name>
    <dbReference type="NCBI Taxonomy" id="39966"/>
    <lineage>
        <taxon>Eukaryota</taxon>
        <taxon>Fungi</taxon>
        <taxon>Dikarya</taxon>
        <taxon>Basidiomycota</taxon>
        <taxon>Agaricomycotina</taxon>
        <taxon>Agaricomycetes</taxon>
        <taxon>Agaricomycetidae</taxon>
        <taxon>Agaricales</taxon>
        <taxon>Tricholomatineae</taxon>
        <taxon>Lyophyllaceae</taxon>
        <taxon>Hypsizygus</taxon>
    </lineage>
</organism>
<evidence type="ECO:0008006" key="3">
    <source>
        <dbReference type="Google" id="ProtNLM"/>
    </source>
</evidence>
<dbReference type="Proteomes" id="UP000076154">
    <property type="component" value="Unassembled WGS sequence"/>
</dbReference>
<comment type="caution">
    <text evidence="1">The sequence shown here is derived from an EMBL/GenBank/DDBJ whole genome shotgun (WGS) entry which is preliminary data.</text>
</comment>